<sequence length="212" mass="23428">MTEITFASIDIASDFRALNFISSDLGEHVYLLLVFDAPNGGTLYKDLFPVCWTCFSPTFPLDEHRKPGLRLKRTKMPGSIGQICTLKTNDSNGQNYLTSPEEGDPDVIQCRMMTATAADLGVGLITKAGTKIEPLFLWNDIGRTSTLAIKLKPMLKIYAVSDATDFVGGKLIKSAFRTAPVLEINLISLTTFTEWQVYINPSTKAIEIKQID</sequence>
<accession>A0A8H7XQQ7</accession>
<name>A0A8H7XQQ7_PSICU</name>
<gene>
    <name evidence="1" type="ORF">JR316_011005</name>
</gene>
<reference evidence="1" key="1">
    <citation type="submission" date="2021-02" db="EMBL/GenBank/DDBJ databases">
        <title>Psilocybe cubensis genome.</title>
        <authorList>
            <person name="Mckernan K.J."/>
            <person name="Crawford S."/>
            <person name="Trippe A."/>
            <person name="Kane L.T."/>
            <person name="Mclaughlin S."/>
        </authorList>
    </citation>
    <scope>NUCLEOTIDE SEQUENCE [LARGE SCALE GENOMIC DNA]</scope>
    <source>
        <strain evidence="1">MGC-MH-2018</strain>
    </source>
</reference>
<dbReference type="AlphaFoldDB" id="A0A8H7XQQ7"/>
<protein>
    <submittedName>
        <fullName evidence="1">Uncharacterized protein</fullName>
    </submittedName>
</protein>
<proteinExistence type="predicted"/>
<organism evidence="1">
    <name type="scientific">Psilocybe cubensis</name>
    <name type="common">Psychedelic mushroom</name>
    <name type="synonym">Stropharia cubensis</name>
    <dbReference type="NCBI Taxonomy" id="181762"/>
    <lineage>
        <taxon>Eukaryota</taxon>
        <taxon>Fungi</taxon>
        <taxon>Dikarya</taxon>
        <taxon>Basidiomycota</taxon>
        <taxon>Agaricomycotina</taxon>
        <taxon>Agaricomycetes</taxon>
        <taxon>Agaricomycetidae</taxon>
        <taxon>Agaricales</taxon>
        <taxon>Agaricineae</taxon>
        <taxon>Strophariaceae</taxon>
        <taxon>Psilocybe</taxon>
    </lineage>
</organism>
<evidence type="ECO:0000313" key="1">
    <source>
        <dbReference type="EMBL" id="KAG5163814.1"/>
    </source>
</evidence>
<comment type="caution">
    <text evidence="1">The sequence shown here is derived from an EMBL/GenBank/DDBJ whole genome shotgun (WGS) entry which is preliminary data.</text>
</comment>
<dbReference type="EMBL" id="JAFIQS010000013">
    <property type="protein sequence ID" value="KAG5163814.1"/>
    <property type="molecule type" value="Genomic_DNA"/>
</dbReference>
<dbReference type="OrthoDB" id="3165318at2759"/>